<evidence type="ECO:0000256" key="12">
    <source>
        <dbReference type="ARBA" id="ARBA00023136"/>
    </source>
</evidence>
<dbReference type="Pfam" id="PF00137">
    <property type="entry name" value="ATP-synt_C"/>
    <property type="match status" value="1"/>
</dbReference>
<keyword evidence="8 13" id="KW-1133">Transmembrane helix</keyword>
<dbReference type="InterPro" id="IPR020537">
    <property type="entry name" value="ATP_synth_F0_csu_DDCD_BS"/>
</dbReference>
<dbReference type="Gene3D" id="1.20.20.10">
    <property type="entry name" value="F1F0 ATP synthase subunit C"/>
    <property type="match status" value="1"/>
</dbReference>
<dbReference type="FunFam" id="1.20.20.10:FF:000003">
    <property type="entry name" value="Atp synthase f complex subunit mitochondrial"/>
    <property type="match status" value="1"/>
</dbReference>
<reference evidence="16" key="1">
    <citation type="submission" date="2017-04" db="EMBL/GenBank/DDBJ databases">
        <authorList>
            <person name="Afonso C.L."/>
            <person name="Miller P.J."/>
            <person name="Scott M.A."/>
            <person name="Spackman E."/>
            <person name="Goraichik I."/>
            <person name="Dimitrov K.M."/>
            <person name="Suarez D.L."/>
            <person name="Swayne D.E."/>
        </authorList>
    </citation>
    <scope>NUCLEOTIDE SEQUENCE</scope>
</reference>
<proteinExistence type="inferred from homology"/>
<organism evidence="16">
    <name type="scientific">Malassezia globosa</name>
    <dbReference type="NCBI Taxonomy" id="76773"/>
    <lineage>
        <taxon>Eukaryota</taxon>
        <taxon>Fungi</taxon>
        <taxon>Dikarya</taxon>
        <taxon>Basidiomycota</taxon>
        <taxon>Ustilaginomycotina</taxon>
        <taxon>Malasseziomycetes</taxon>
        <taxon>Malasseziales</taxon>
        <taxon>Malasseziaceae</taxon>
        <taxon>Malassezia</taxon>
    </lineage>
</organism>
<dbReference type="GO" id="GO:0015986">
    <property type="term" value="P:proton motive force-driven ATP synthesis"/>
    <property type="evidence" value="ECO:0007669"/>
    <property type="project" value="InterPro"/>
</dbReference>
<evidence type="ECO:0000313" key="16">
    <source>
        <dbReference type="EMBL" id="AUN28088.1"/>
    </source>
</evidence>
<comment type="similarity">
    <text evidence="2 13">Belongs to the ATPase C chain family.</text>
</comment>
<evidence type="ECO:0000256" key="6">
    <source>
        <dbReference type="ARBA" id="ARBA00022692"/>
    </source>
</evidence>
<keyword evidence="5" id="KW-0138">CF(0)</keyword>
<evidence type="ECO:0000256" key="1">
    <source>
        <dbReference type="ARBA" id="ARBA00004225"/>
    </source>
</evidence>
<evidence type="ECO:0000256" key="9">
    <source>
        <dbReference type="ARBA" id="ARBA00023065"/>
    </source>
</evidence>
<dbReference type="InterPro" id="IPR035921">
    <property type="entry name" value="F/V-ATP_Csub_sf"/>
</dbReference>
<keyword evidence="11 13" id="KW-0496">Mitochondrion</keyword>
<dbReference type="GO" id="GO:0045259">
    <property type="term" value="C:proton-transporting ATP synthase complex"/>
    <property type="evidence" value="ECO:0007669"/>
    <property type="project" value="UniProtKB-KW"/>
</dbReference>
<keyword evidence="12 13" id="KW-0472">Membrane</keyword>
<dbReference type="EMBL" id="KY911087">
    <property type="protein sequence ID" value="AUN28053.1"/>
    <property type="molecule type" value="Genomic_DNA"/>
</dbReference>
<evidence type="ECO:0000256" key="13">
    <source>
        <dbReference type="RuleBase" id="RU004221"/>
    </source>
</evidence>
<dbReference type="GO" id="GO:0015078">
    <property type="term" value="F:proton transmembrane transporter activity"/>
    <property type="evidence" value="ECO:0007669"/>
    <property type="project" value="InterPro"/>
</dbReference>
<dbReference type="InterPro" id="IPR000454">
    <property type="entry name" value="ATP_synth_F0_csu"/>
</dbReference>
<keyword evidence="4 13" id="KW-0813">Transport</keyword>
<dbReference type="EMBL" id="KY911088">
    <property type="protein sequence ID" value="AUN28071.1"/>
    <property type="molecule type" value="Genomic_DNA"/>
</dbReference>
<comment type="subunit">
    <text evidence="13">F-type ATPases have 2 components, CF(1) - the catalytic core - and CF(0) - the membrane proton channel. CF(1) has five subunits: alpha(3), beta(3), gamma(1), delta(1), epsilon(1). CF(0) has three main subunits: a, b and c.</text>
</comment>
<geneLocation type="mitochondrion" evidence="16"/>
<dbReference type="PROSITE" id="PS00605">
    <property type="entry name" value="ATPASE_C"/>
    <property type="match status" value="1"/>
</dbReference>
<sequence length="73" mass="7538">MLGAAKYIGAGIATFALAGAGIGVGIVFYALIQGTSRNPSVKNQLFQYAVLGFALSEATGLFALMVSFMILFS</sequence>
<dbReference type="GO" id="GO:0008289">
    <property type="term" value="F:lipid binding"/>
    <property type="evidence" value="ECO:0007669"/>
    <property type="project" value="UniProtKB-KW"/>
</dbReference>
<comment type="subcellular location">
    <subcellularLocation>
        <location evidence="1 13">Mitochondrion membrane</location>
        <topology evidence="1 13">Multi-pass membrane protein</topology>
    </subcellularLocation>
</comment>
<keyword evidence="9 13" id="KW-0406">Ion transport</keyword>
<feature type="transmembrane region" description="Helical" evidence="13">
    <location>
        <begin position="45"/>
        <end position="72"/>
    </location>
</feature>
<keyword evidence="10 13" id="KW-0446">Lipid-binding</keyword>
<keyword evidence="16" id="KW-0378">Hydrolase</keyword>
<dbReference type="CDD" id="cd18182">
    <property type="entry name" value="ATP-synt_Fo_c_ATP5G3"/>
    <property type="match status" value="1"/>
</dbReference>
<dbReference type="EMBL" id="KY911089">
    <property type="protein sequence ID" value="AUN28088.1"/>
    <property type="molecule type" value="Genomic_DNA"/>
</dbReference>
<dbReference type="PANTHER" id="PTHR10031:SF0">
    <property type="entry name" value="ATPASE PROTEIN 9"/>
    <property type="match status" value="1"/>
</dbReference>
<dbReference type="EMBL" id="KY911087">
    <property type="protein sequence ID" value="AUN28054.1"/>
    <property type="molecule type" value="Genomic_DNA"/>
</dbReference>
<dbReference type="SUPFAM" id="SSF81333">
    <property type="entry name" value="F1F0 ATP synthase subunit C"/>
    <property type="match status" value="1"/>
</dbReference>
<keyword evidence="7 13" id="KW-0375">Hydrogen ion transport</keyword>
<dbReference type="GO" id="GO:0033177">
    <property type="term" value="C:proton-transporting two-sector ATPase complex, proton-transporting domain"/>
    <property type="evidence" value="ECO:0007669"/>
    <property type="project" value="InterPro"/>
</dbReference>
<evidence type="ECO:0000256" key="8">
    <source>
        <dbReference type="ARBA" id="ARBA00022989"/>
    </source>
</evidence>
<accession>A0A2I6QCI5</accession>
<dbReference type="EMBL" id="KY911088">
    <property type="protein sequence ID" value="AUN28070.1"/>
    <property type="molecule type" value="Genomic_DNA"/>
</dbReference>
<evidence type="ECO:0000256" key="2">
    <source>
        <dbReference type="ARBA" id="ARBA00006704"/>
    </source>
</evidence>
<evidence type="ECO:0000256" key="4">
    <source>
        <dbReference type="ARBA" id="ARBA00022448"/>
    </source>
</evidence>
<dbReference type="PRINTS" id="PR00124">
    <property type="entry name" value="ATPASEC"/>
</dbReference>
<dbReference type="GO" id="GO:0031966">
    <property type="term" value="C:mitochondrial membrane"/>
    <property type="evidence" value="ECO:0007669"/>
    <property type="project" value="UniProtKB-SubCell"/>
</dbReference>
<feature type="domain" description="V-ATPase proteolipid subunit C-like" evidence="14">
    <location>
        <begin position="8"/>
        <end position="70"/>
    </location>
</feature>
<dbReference type="EMBL" id="KY911089">
    <property type="protein sequence ID" value="AUN28089.1"/>
    <property type="molecule type" value="Genomic_DNA"/>
</dbReference>
<evidence type="ECO:0000256" key="10">
    <source>
        <dbReference type="ARBA" id="ARBA00023121"/>
    </source>
</evidence>
<dbReference type="GO" id="GO:0016787">
    <property type="term" value="F:hydrolase activity"/>
    <property type="evidence" value="ECO:0007669"/>
    <property type="project" value="UniProtKB-KW"/>
</dbReference>
<evidence type="ECO:0000256" key="7">
    <source>
        <dbReference type="ARBA" id="ARBA00022781"/>
    </source>
</evidence>
<dbReference type="InterPro" id="IPR002379">
    <property type="entry name" value="ATPase_proteolipid_c-like_dom"/>
</dbReference>
<dbReference type="PANTHER" id="PTHR10031">
    <property type="entry name" value="ATP SYNTHASE LIPID-BINDING PROTEIN, MITOCHONDRIAL"/>
    <property type="match status" value="1"/>
</dbReference>
<name>A0A2I6QCI5_9BASI</name>
<evidence type="ECO:0000313" key="15">
    <source>
        <dbReference type="EMBL" id="AUN28054.1"/>
    </source>
</evidence>
<keyword evidence="6 13" id="KW-0812">Transmembrane</keyword>
<evidence type="ECO:0000256" key="3">
    <source>
        <dbReference type="ARBA" id="ARBA00019317"/>
    </source>
</evidence>
<evidence type="ECO:0000259" key="14">
    <source>
        <dbReference type="Pfam" id="PF00137"/>
    </source>
</evidence>
<evidence type="ECO:0000256" key="11">
    <source>
        <dbReference type="ARBA" id="ARBA00023128"/>
    </source>
</evidence>
<gene>
    <name evidence="16" type="primary">atp9a</name>
    <name evidence="15" type="synonym">atp9b</name>
</gene>
<evidence type="ECO:0000256" key="5">
    <source>
        <dbReference type="ARBA" id="ARBA00022547"/>
    </source>
</evidence>
<protein>
    <recommendedName>
        <fullName evidence="3 13">ATP synthase subunit 9, mitochondrial</fullName>
    </recommendedName>
</protein>
<feature type="transmembrane region" description="Helical" evidence="13">
    <location>
        <begin position="7"/>
        <end position="33"/>
    </location>
</feature>
<dbReference type="AlphaFoldDB" id="A0A2I6QCI5"/>
<dbReference type="InterPro" id="IPR038662">
    <property type="entry name" value="ATP_synth_F0_csu_sf"/>
</dbReference>
<dbReference type="HAMAP" id="MF_01396">
    <property type="entry name" value="ATP_synth_c_bact"/>
    <property type="match status" value="1"/>
</dbReference>